<dbReference type="PANTHER" id="PTHR36807:SF2">
    <property type="entry name" value="PHOSPHOGLYCOLATE PHOSPHATASE"/>
    <property type="match status" value="1"/>
</dbReference>
<dbReference type="InterPro" id="IPR022552">
    <property type="entry name" value="UPF_Ycf55"/>
</dbReference>
<dbReference type="Pfam" id="PF00415">
    <property type="entry name" value="RCC1"/>
    <property type="match status" value="1"/>
</dbReference>
<protein>
    <submittedName>
        <fullName evidence="2">Uncharacterized protein</fullName>
    </submittedName>
</protein>
<evidence type="ECO:0000313" key="2">
    <source>
        <dbReference type="EMBL" id="GMH27905.1"/>
    </source>
</evidence>
<dbReference type="EMBL" id="BSYO01000033">
    <property type="protein sequence ID" value="GMH27905.1"/>
    <property type="molecule type" value="Genomic_DNA"/>
</dbReference>
<dbReference type="SUPFAM" id="SSF50985">
    <property type="entry name" value="RCC1/BLIP-II"/>
    <property type="match status" value="1"/>
</dbReference>
<gene>
    <name evidence="2" type="ORF">Nepgr_029748</name>
</gene>
<dbReference type="Proteomes" id="UP001279734">
    <property type="component" value="Unassembled WGS sequence"/>
</dbReference>
<proteinExistence type="predicted"/>
<evidence type="ECO:0000256" key="1">
    <source>
        <dbReference type="PROSITE-ProRule" id="PRU00235"/>
    </source>
</evidence>
<feature type="repeat" description="RCC1" evidence="1">
    <location>
        <begin position="708"/>
        <end position="759"/>
    </location>
</feature>
<dbReference type="PANTHER" id="PTHR36807">
    <property type="entry name" value="PHOSPHOGLYCOLATE PHOSPHATASE"/>
    <property type="match status" value="1"/>
</dbReference>
<dbReference type="PROSITE" id="PS50012">
    <property type="entry name" value="RCC1_3"/>
    <property type="match status" value="1"/>
</dbReference>
<dbReference type="Gene3D" id="2.130.10.30">
    <property type="entry name" value="Regulator of chromosome condensation 1/beta-lactamase-inhibitor protein II"/>
    <property type="match status" value="1"/>
</dbReference>
<evidence type="ECO:0000313" key="3">
    <source>
        <dbReference type="Proteomes" id="UP001279734"/>
    </source>
</evidence>
<organism evidence="2 3">
    <name type="scientific">Nepenthes gracilis</name>
    <name type="common">Slender pitcher plant</name>
    <dbReference type="NCBI Taxonomy" id="150966"/>
    <lineage>
        <taxon>Eukaryota</taxon>
        <taxon>Viridiplantae</taxon>
        <taxon>Streptophyta</taxon>
        <taxon>Embryophyta</taxon>
        <taxon>Tracheophyta</taxon>
        <taxon>Spermatophyta</taxon>
        <taxon>Magnoliopsida</taxon>
        <taxon>eudicotyledons</taxon>
        <taxon>Gunneridae</taxon>
        <taxon>Pentapetalae</taxon>
        <taxon>Caryophyllales</taxon>
        <taxon>Nepenthaceae</taxon>
        <taxon>Nepenthes</taxon>
    </lineage>
</organism>
<keyword evidence="3" id="KW-1185">Reference proteome</keyword>
<accession>A0AAD3TD64</accession>
<dbReference type="InterPro" id="IPR009091">
    <property type="entry name" value="RCC1/BLIP-II"/>
</dbReference>
<name>A0AAD3TD64_NEPGR</name>
<dbReference type="Pfam" id="PF12452">
    <property type="entry name" value="DUF3685"/>
    <property type="match status" value="1"/>
</dbReference>
<sequence length="855" mass="97904">MLMAECATFSPPNFMLLHCPKSSLKDIRFKPQNSFAKFVRRNCRDAPFSLWNIRKHSTPFVSVVNILSPLRDSSLTCSCLGTLIDSESAAASDWLPVIDQVLLLASIFLTYMAGVIPSGKSYTSPQSGIPRDRLFLDNPTIFGSMTDRDDPIRRNCAWDVVREKLRDSLQVIEHGHVMEEDGNEFQRHHLGLPLSLYAVSDGPRTRLLWSSLEQLEKEVNQHADSSKIANRAEWLTIFCTVIQKACQPACVSWIEKEFVLKNCRPERAVILHMSEKVQGDDGILQYLRKSGKVDLYADLLYFLRYGPLREYCHYDYNLYNLHGISILEDLVITLADGIANIYLQLLSVDGDISDKMPNLGFALCTLSTRALQKLRNEVAMRQWFYENVAEVVSMYEDRFDLCTLQSHLVQEPVQSRTENLSWWKKLSLKRCAITQSQRCYYVVSLFSLTVKRTKELRALAGWKYYFSLLLELSDILMPLVKAIVAQFSNAISFFLDVSDSQSPGESKYPLPFVVLCSFSYRCNLLGREPHICPDLYPGRRGRLPSISSCSVVAPIQRRKEAKFMQIMGKADCNSIGIRVLSEVLLENTRVLRNQSQMVAIKMQVIRFHLLRMRLNLSQDLRGEECIPGSYCRPSLVFIFAKLMGSLLEYEDWFIVGCKHGNDRWEKAFFSYFMRRLFFMMSQRKALCLSGNFELPDFRLARTNVAPEGKILTWGQASGGKCGHGIKRDFSQPHLIKFLAVSTDDFVSCGEYHTCAVPTSGDLFTWGDDIHNARLIIECKFMAIPLHFCCLLWRPFMERIVKRTPSVTFMNAAYVLGNMWIPYLQDASLDAGENWLSFRTEKLSIHRIFGSEQYGL</sequence>
<dbReference type="AlphaFoldDB" id="A0AAD3TD64"/>
<comment type="caution">
    <text evidence="2">The sequence shown here is derived from an EMBL/GenBank/DDBJ whole genome shotgun (WGS) entry which is preliminary data.</text>
</comment>
<dbReference type="InterPro" id="IPR000408">
    <property type="entry name" value="Reg_chr_condens"/>
</dbReference>
<reference evidence="2" key="1">
    <citation type="submission" date="2023-05" db="EMBL/GenBank/DDBJ databases">
        <title>Nepenthes gracilis genome sequencing.</title>
        <authorList>
            <person name="Fukushima K."/>
        </authorList>
    </citation>
    <scope>NUCLEOTIDE SEQUENCE</scope>
    <source>
        <strain evidence="2">SING2019-196</strain>
    </source>
</reference>